<dbReference type="OrthoDB" id="3827654at2"/>
<feature type="domain" description="VOC" evidence="1">
    <location>
        <begin position="140"/>
        <end position="258"/>
    </location>
</feature>
<dbReference type="EC" id="1.13.11.-" evidence="2"/>
<organism evidence="2 3">
    <name type="scientific">Aurantimicrobium photophilum</name>
    <dbReference type="NCBI Taxonomy" id="1987356"/>
    <lineage>
        <taxon>Bacteria</taxon>
        <taxon>Bacillati</taxon>
        <taxon>Actinomycetota</taxon>
        <taxon>Actinomycetes</taxon>
        <taxon>Micrococcales</taxon>
        <taxon>Microbacteriaceae</taxon>
        <taxon>Aurantimicrobium</taxon>
    </lineage>
</organism>
<proteinExistence type="predicted"/>
<feature type="domain" description="VOC" evidence="1">
    <location>
        <begin position="8"/>
        <end position="122"/>
    </location>
</feature>
<dbReference type="GO" id="GO:0051213">
    <property type="term" value="F:dioxygenase activity"/>
    <property type="evidence" value="ECO:0007669"/>
    <property type="project" value="UniProtKB-KW"/>
</dbReference>
<keyword evidence="2" id="KW-0223">Dioxygenase</keyword>
<keyword evidence="3" id="KW-1185">Reference proteome</keyword>
<dbReference type="EMBL" id="CP023994">
    <property type="protein sequence ID" value="AWR20672.1"/>
    <property type="molecule type" value="Genomic_DNA"/>
</dbReference>
<dbReference type="InterPro" id="IPR004360">
    <property type="entry name" value="Glyas_Fos-R_dOase_dom"/>
</dbReference>
<dbReference type="AlphaFoldDB" id="A0A2Z3S2D5"/>
<sequence>MTVRQLSHLRYLALATPKYDEQLEFYTKHWGLTLVQEADGVAYLAAEGSPEPFSVRLRRGEKRIDLVAFGAHTRADVDALAAKLHAMDVRFVHEPQELTQLGGGYGFRFFDIDGRTIEVSTDVELRESRKINPREPVPVKLSHVVFNTTGLDKTTQFYIDALDFAVSDTLVHPHMGDMMHFMRCNNAHHSLAIAQGPHPSLHHASFEMRGVEEWMRGTGKILRSGARMVWGPGRHNAGDNTFAYFIDPSGNTMEFTTELAVIEDEDNWHPSRLDVTQVTTQDQWGTANAMSEFVARESFNDVDNGLFVAPPV</sequence>
<name>A0A2Z3S2D5_9MICO</name>
<dbReference type="CDD" id="cd08362">
    <property type="entry name" value="BphC5-RrK37_N_like"/>
    <property type="match status" value="1"/>
</dbReference>
<keyword evidence="2" id="KW-0560">Oxidoreductase</keyword>
<dbReference type="PROSITE" id="PS51819">
    <property type="entry name" value="VOC"/>
    <property type="match status" value="2"/>
</dbReference>
<gene>
    <name evidence="2" type="ORF">AURMO_00047</name>
</gene>
<dbReference type="InterPro" id="IPR037523">
    <property type="entry name" value="VOC_core"/>
</dbReference>
<reference evidence="2 3" key="1">
    <citation type="submission" date="2017-10" db="EMBL/GenBank/DDBJ databases">
        <title>Genome of an Actinobacterium that displays light-enhanced growth.</title>
        <authorList>
            <person name="Maresca J.A."/>
            <person name="Hempel P."/>
            <person name="Shevchenko O."/>
            <person name="Miller K.J."/>
            <person name="Hahn M.W."/>
        </authorList>
    </citation>
    <scope>NUCLEOTIDE SEQUENCE [LARGE SCALE GENOMIC DNA]</scope>
    <source>
        <strain evidence="2 3">MWH-Mo1</strain>
    </source>
</reference>
<dbReference type="Proteomes" id="UP000246894">
    <property type="component" value="Chromosome"/>
</dbReference>
<evidence type="ECO:0000313" key="3">
    <source>
        <dbReference type="Proteomes" id="UP000246894"/>
    </source>
</evidence>
<dbReference type="PANTHER" id="PTHR21366:SF31">
    <property type="entry name" value="METALLOTHIOL TRANSFERASE FOSB"/>
    <property type="match status" value="1"/>
</dbReference>
<dbReference type="KEGG" id="aum:AURMO_00047"/>
<dbReference type="InterPro" id="IPR050383">
    <property type="entry name" value="GlyoxalaseI/FosfomycinResist"/>
</dbReference>
<dbReference type="SUPFAM" id="SSF54593">
    <property type="entry name" value="Glyoxalase/Bleomycin resistance protein/Dihydroxybiphenyl dioxygenase"/>
    <property type="match status" value="1"/>
</dbReference>
<dbReference type="InterPro" id="IPR029068">
    <property type="entry name" value="Glyas_Bleomycin-R_OHBP_Dase"/>
</dbReference>
<evidence type="ECO:0000313" key="2">
    <source>
        <dbReference type="EMBL" id="AWR20672.1"/>
    </source>
</evidence>
<protein>
    <submittedName>
        <fullName evidence="2">2,2',3-trihydroxybiphenyl dioxygenase</fullName>
        <ecNumber evidence="2">1.13.11.-</ecNumber>
    </submittedName>
</protein>
<evidence type="ECO:0000259" key="1">
    <source>
        <dbReference type="PROSITE" id="PS51819"/>
    </source>
</evidence>
<dbReference type="PANTHER" id="PTHR21366">
    <property type="entry name" value="GLYOXALASE FAMILY PROTEIN"/>
    <property type="match status" value="1"/>
</dbReference>
<dbReference type="Gene3D" id="3.10.180.10">
    <property type="entry name" value="2,3-Dihydroxybiphenyl 1,2-Dioxygenase, domain 1"/>
    <property type="match status" value="2"/>
</dbReference>
<accession>A0A2Z3S2D5</accession>
<dbReference type="Pfam" id="PF00903">
    <property type="entry name" value="Glyoxalase"/>
    <property type="match status" value="2"/>
</dbReference>